<dbReference type="Proteomes" id="UP000828390">
    <property type="component" value="Unassembled WGS sequence"/>
</dbReference>
<evidence type="ECO:0000313" key="1">
    <source>
        <dbReference type="EMBL" id="KAH3780188.1"/>
    </source>
</evidence>
<proteinExistence type="predicted"/>
<comment type="caution">
    <text evidence="1">The sequence shown here is derived from an EMBL/GenBank/DDBJ whole genome shotgun (WGS) entry which is preliminary data.</text>
</comment>
<evidence type="ECO:0000313" key="2">
    <source>
        <dbReference type="Proteomes" id="UP000828390"/>
    </source>
</evidence>
<dbReference type="EMBL" id="JAIWYP010000008">
    <property type="protein sequence ID" value="KAH3780188.1"/>
    <property type="molecule type" value="Genomic_DNA"/>
</dbReference>
<name>A0A9D4EID2_DREPO</name>
<protein>
    <submittedName>
        <fullName evidence="1">Uncharacterized protein</fullName>
    </submittedName>
</protein>
<accession>A0A9D4EID2</accession>
<reference evidence="1" key="1">
    <citation type="journal article" date="2019" name="bioRxiv">
        <title>The Genome of the Zebra Mussel, Dreissena polymorpha: A Resource for Invasive Species Research.</title>
        <authorList>
            <person name="McCartney M.A."/>
            <person name="Auch B."/>
            <person name="Kono T."/>
            <person name="Mallez S."/>
            <person name="Zhang Y."/>
            <person name="Obille A."/>
            <person name="Becker A."/>
            <person name="Abrahante J.E."/>
            <person name="Garbe J."/>
            <person name="Badalamenti J.P."/>
            <person name="Herman A."/>
            <person name="Mangelson H."/>
            <person name="Liachko I."/>
            <person name="Sullivan S."/>
            <person name="Sone E.D."/>
            <person name="Koren S."/>
            <person name="Silverstein K.A.T."/>
            <person name="Beckman K.B."/>
            <person name="Gohl D.M."/>
        </authorList>
    </citation>
    <scope>NUCLEOTIDE SEQUENCE</scope>
    <source>
        <strain evidence="1">Duluth1</strain>
        <tissue evidence="1">Whole animal</tissue>
    </source>
</reference>
<reference evidence="1" key="2">
    <citation type="submission" date="2020-11" db="EMBL/GenBank/DDBJ databases">
        <authorList>
            <person name="McCartney M.A."/>
            <person name="Auch B."/>
            <person name="Kono T."/>
            <person name="Mallez S."/>
            <person name="Becker A."/>
            <person name="Gohl D.M."/>
            <person name="Silverstein K.A.T."/>
            <person name="Koren S."/>
            <person name="Bechman K.B."/>
            <person name="Herman A."/>
            <person name="Abrahante J.E."/>
            <person name="Garbe J."/>
        </authorList>
    </citation>
    <scope>NUCLEOTIDE SEQUENCE</scope>
    <source>
        <strain evidence="1">Duluth1</strain>
        <tissue evidence="1">Whole animal</tissue>
    </source>
</reference>
<dbReference type="AlphaFoldDB" id="A0A9D4EID2"/>
<gene>
    <name evidence="1" type="ORF">DPMN_157999</name>
</gene>
<sequence>MVSEVEPGVFVSPDDTMKLNDLSAKLKQIDAKLTHYKNLKVRTRHLIKGIKKTKKKCVMMK</sequence>
<keyword evidence="2" id="KW-1185">Reference proteome</keyword>
<organism evidence="1 2">
    <name type="scientific">Dreissena polymorpha</name>
    <name type="common">Zebra mussel</name>
    <name type="synonym">Mytilus polymorpha</name>
    <dbReference type="NCBI Taxonomy" id="45954"/>
    <lineage>
        <taxon>Eukaryota</taxon>
        <taxon>Metazoa</taxon>
        <taxon>Spiralia</taxon>
        <taxon>Lophotrochozoa</taxon>
        <taxon>Mollusca</taxon>
        <taxon>Bivalvia</taxon>
        <taxon>Autobranchia</taxon>
        <taxon>Heteroconchia</taxon>
        <taxon>Euheterodonta</taxon>
        <taxon>Imparidentia</taxon>
        <taxon>Neoheterodontei</taxon>
        <taxon>Myida</taxon>
        <taxon>Dreissenoidea</taxon>
        <taxon>Dreissenidae</taxon>
        <taxon>Dreissena</taxon>
    </lineage>
</organism>